<proteinExistence type="predicted"/>
<evidence type="ECO:0000313" key="1">
    <source>
        <dbReference type="EMBL" id="AWP10026.1"/>
    </source>
</evidence>
<dbReference type="EMBL" id="CP026253">
    <property type="protein sequence ID" value="AWP10026.1"/>
    <property type="molecule type" value="Genomic_DNA"/>
</dbReference>
<protein>
    <submittedName>
        <fullName evidence="1">Uncharacterized protein</fullName>
    </submittedName>
</protein>
<keyword evidence="2" id="KW-1185">Reference proteome</keyword>
<evidence type="ECO:0000313" key="2">
    <source>
        <dbReference type="Proteomes" id="UP000246464"/>
    </source>
</evidence>
<gene>
    <name evidence="1" type="ORF">SMAX5B_014651</name>
</gene>
<name>A0A2U9C2Z1_SCOMX</name>
<sequence length="124" mass="14249">MNTGFLKNYTTNLHEIVWRDGLRPKEGVDLDKQLSELRSLFSLTVRIIVFVGLISSMFEISSPTVGETWSTTPNLLTAHGQRKTGEKQTSDVHHTAHTPRFFFKIHEIILTMSKDVQHRNIEED</sequence>
<accession>A0A2U9C2Z1</accession>
<reference evidence="1 2" key="1">
    <citation type="submission" date="2017-12" db="EMBL/GenBank/DDBJ databases">
        <title>Integrating genomic resources of turbot (Scophthalmus maximus) in depth evaluation of genetic and physical mapping variation across individuals.</title>
        <authorList>
            <person name="Martinez P."/>
        </authorList>
    </citation>
    <scope>NUCLEOTIDE SEQUENCE [LARGE SCALE GENOMIC DNA]</scope>
</reference>
<organism evidence="1 2">
    <name type="scientific">Scophthalmus maximus</name>
    <name type="common">Turbot</name>
    <name type="synonym">Psetta maxima</name>
    <dbReference type="NCBI Taxonomy" id="52904"/>
    <lineage>
        <taxon>Eukaryota</taxon>
        <taxon>Metazoa</taxon>
        <taxon>Chordata</taxon>
        <taxon>Craniata</taxon>
        <taxon>Vertebrata</taxon>
        <taxon>Euteleostomi</taxon>
        <taxon>Actinopterygii</taxon>
        <taxon>Neopterygii</taxon>
        <taxon>Teleostei</taxon>
        <taxon>Neoteleostei</taxon>
        <taxon>Acanthomorphata</taxon>
        <taxon>Carangaria</taxon>
        <taxon>Pleuronectiformes</taxon>
        <taxon>Pleuronectoidei</taxon>
        <taxon>Scophthalmidae</taxon>
        <taxon>Scophthalmus</taxon>
    </lineage>
</organism>
<dbReference type="Proteomes" id="UP000246464">
    <property type="component" value="Chromosome 11"/>
</dbReference>
<dbReference type="AlphaFoldDB" id="A0A2U9C2Z1"/>